<evidence type="ECO:0000256" key="4">
    <source>
        <dbReference type="ARBA" id="ARBA00015108"/>
    </source>
</evidence>
<organism evidence="11 12">
    <name type="scientific">Diplodia seriata</name>
    <dbReference type="NCBI Taxonomy" id="420778"/>
    <lineage>
        <taxon>Eukaryota</taxon>
        <taxon>Fungi</taxon>
        <taxon>Dikarya</taxon>
        <taxon>Ascomycota</taxon>
        <taxon>Pezizomycotina</taxon>
        <taxon>Dothideomycetes</taxon>
        <taxon>Dothideomycetes incertae sedis</taxon>
        <taxon>Botryosphaeriales</taxon>
        <taxon>Botryosphaeriaceae</taxon>
        <taxon>Diplodia</taxon>
    </lineage>
</organism>
<comment type="caution">
    <text evidence="11">The sequence shown here is derived from an EMBL/GenBank/DDBJ whole genome shotgun (WGS) entry which is preliminary data.</text>
</comment>
<gene>
    <name evidence="10" type="primary">MZM1</name>
    <name evidence="11" type="ORF">BK809_0006162</name>
    <name evidence="10" type="ORF">SLS55_001210</name>
</gene>
<dbReference type="EMBL" id="MSZU01000114">
    <property type="protein sequence ID" value="OMP81853.1"/>
    <property type="molecule type" value="Genomic_DNA"/>
</dbReference>
<reference evidence="11 12" key="1">
    <citation type="submission" date="2017-01" db="EMBL/GenBank/DDBJ databases">
        <title>Draft genome sequence of Diplodia seriata F98.1, a fungal species involved in grapevine trunk diseases.</title>
        <authorList>
            <person name="Robert-Siegwald G."/>
            <person name="Vallet J."/>
            <person name="Abou-Mansour E."/>
            <person name="Xu J."/>
            <person name="Rey P."/>
            <person name="Bertsch C."/>
            <person name="Rego C."/>
            <person name="Larignon P."/>
            <person name="Fontaine F."/>
            <person name="Lebrun M.-H."/>
        </authorList>
    </citation>
    <scope>NUCLEOTIDE SEQUENCE [LARGE SCALE GENOMIC DNA]</scope>
    <source>
        <strain evidence="11 12">F98.1</strain>
    </source>
</reference>
<keyword evidence="13" id="KW-1185">Reference proteome</keyword>
<dbReference type="InterPro" id="IPR050435">
    <property type="entry name" value="MZM1/LYRM7"/>
</dbReference>
<dbReference type="RefSeq" id="XP_066637985.1">
    <property type="nucleotide sequence ID" value="XM_066772706.1"/>
</dbReference>
<evidence type="ECO:0000256" key="2">
    <source>
        <dbReference type="ARBA" id="ARBA00009949"/>
    </source>
</evidence>
<reference evidence="10 13" key="2">
    <citation type="submission" date="2024-02" db="EMBL/GenBank/DDBJ databases">
        <title>De novo assembly and annotation of 12 fungi associated with fruit tree decline syndrome in Ontario, Canada.</title>
        <authorList>
            <person name="Sulman M."/>
            <person name="Ellouze W."/>
            <person name="Ilyukhin E."/>
        </authorList>
    </citation>
    <scope>NUCLEOTIDE SEQUENCE [LARGE SCALE GENOMIC DNA]</scope>
    <source>
        <strain evidence="10 13">FDS-637</strain>
    </source>
</reference>
<dbReference type="EMBL" id="JAJVCZ030000001">
    <property type="protein sequence ID" value="KAL0265245.1"/>
    <property type="molecule type" value="Genomic_DNA"/>
</dbReference>
<sequence>MALAAYRNILRATRLAFQGDVGVLSAARMKARDDFDASRALDPKGEDAKKAVAHANDVAKILRENVVQGQVNDDGRYKLRIHEHTERGDNETIKQNKGKNTLSGVKCCSA</sequence>
<dbReference type="GO" id="GO:0034551">
    <property type="term" value="P:mitochondrial respiratory chain complex III assembly"/>
    <property type="evidence" value="ECO:0007669"/>
    <property type="project" value="InterPro"/>
</dbReference>
<evidence type="ECO:0000256" key="6">
    <source>
        <dbReference type="ARBA" id="ARBA00023128"/>
    </source>
</evidence>
<comment type="similarity">
    <text evidence="2">Belongs to the complex I LYR family. MZM1 subfamily.</text>
</comment>
<dbReference type="OrthoDB" id="529194at2759"/>
<name>A0A1S8B369_9PEZI</name>
<dbReference type="PANTHER" id="PTHR46749:SF1">
    <property type="entry name" value="COMPLEX III ASSEMBLY FACTOR LYRM7"/>
    <property type="match status" value="1"/>
</dbReference>
<keyword evidence="7" id="KW-0143">Chaperone</keyword>
<feature type="region of interest" description="Disordered" evidence="9">
    <location>
        <begin position="88"/>
        <end position="110"/>
    </location>
</feature>
<evidence type="ECO:0000256" key="8">
    <source>
        <dbReference type="ARBA" id="ARBA00025268"/>
    </source>
</evidence>
<evidence type="ECO:0000313" key="12">
    <source>
        <dbReference type="Proteomes" id="UP000190776"/>
    </source>
</evidence>
<dbReference type="CDD" id="cd20267">
    <property type="entry name" value="Complex1_LYR_LYRM7"/>
    <property type="match status" value="1"/>
</dbReference>
<dbReference type="GO" id="GO:0005759">
    <property type="term" value="C:mitochondrial matrix"/>
    <property type="evidence" value="ECO:0007669"/>
    <property type="project" value="UniProtKB-SubCell"/>
</dbReference>
<comment type="subunit">
    <text evidence="3">Interacts with RIP1.</text>
</comment>
<keyword evidence="5" id="KW-0809">Transit peptide</keyword>
<evidence type="ECO:0000313" key="13">
    <source>
        <dbReference type="Proteomes" id="UP001430584"/>
    </source>
</evidence>
<dbReference type="AlphaFoldDB" id="A0A1S8B369"/>
<dbReference type="GeneID" id="92005295"/>
<evidence type="ECO:0000256" key="9">
    <source>
        <dbReference type="SAM" id="MobiDB-lite"/>
    </source>
</evidence>
<protein>
    <recommendedName>
        <fullName evidence="4">Mitochondrial zinc maintenance protein 1, mitochondrial</fullName>
    </recommendedName>
</protein>
<evidence type="ECO:0000256" key="1">
    <source>
        <dbReference type="ARBA" id="ARBA00004305"/>
    </source>
</evidence>
<comment type="subcellular location">
    <subcellularLocation>
        <location evidence="1">Mitochondrion matrix</location>
    </subcellularLocation>
</comment>
<dbReference type="PANTHER" id="PTHR46749">
    <property type="entry name" value="COMPLEX III ASSEMBLY FACTOR LYRM7"/>
    <property type="match status" value="1"/>
</dbReference>
<dbReference type="Proteomes" id="UP001430584">
    <property type="component" value="Unassembled WGS sequence"/>
</dbReference>
<dbReference type="GO" id="GO:0044183">
    <property type="term" value="F:protein folding chaperone"/>
    <property type="evidence" value="ECO:0007669"/>
    <property type="project" value="TreeGrafter"/>
</dbReference>
<evidence type="ECO:0000256" key="3">
    <source>
        <dbReference type="ARBA" id="ARBA00011589"/>
    </source>
</evidence>
<proteinExistence type="inferred from homology"/>
<evidence type="ECO:0000313" key="11">
    <source>
        <dbReference type="EMBL" id="OMP81853.1"/>
    </source>
</evidence>
<dbReference type="STRING" id="420778.A0A1S8B369"/>
<evidence type="ECO:0000256" key="5">
    <source>
        <dbReference type="ARBA" id="ARBA00022946"/>
    </source>
</evidence>
<keyword evidence="6" id="KW-0496">Mitochondrion</keyword>
<evidence type="ECO:0000256" key="7">
    <source>
        <dbReference type="ARBA" id="ARBA00023186"/>
    </source>
</evidence>
<accession>A0A1S8B369</accession>
<comment type="function">
    <text evidence="8">Assembly factor required for Rieske Fe-S protein RIP1 incorporation into the cytochrome b-c1 (CIII) complex. Functions as a chaperone, binding to this subunit within the mitochondrial matrix and stabilizing it prior to its translocation and insertion into the late CIII dimeric intermediate within the mitochondrial inner membrane. Modulates the mitochondrial matrix zinc pool.</text>
</comment>
<dbReference type="InterPro" id="IPR045298">
    <property type="entry name" value="Complex1_LYR_LYRM7"/>
</dbReference>
<dbReference type="Proteomes" id="UP000190776">
    <property type="component" value="Unassembled WGS sequence"/>
</dbReference>
<evidence type="ECO:0000313" key="10">
    <source>
        <dbReference type="EMBL" id="KAL0265245.1"/>
    </source>
</evidence>